<evidence type="ECO:0000259" key="2">
    <source>
        <dbReference type="PROSITE" id="PS50213"/>
    </source>
</evidence>
<gene>
    <name evidence="3" type="ORF">ONT23_13750</name>
</gene>
<feature type="chain" id="PRO_5043442590" description="FAS1 domain-containing protein" evidence="1">
    <location>
        <begin position="21"/>
        <end position="602"/>
    </location>
</feature>
<reference evidence="3" key="1">
    <citation type="submission" date="2022-11" db="EMBL/GenBank/DDBJ databases">
        <title>Genomic repertoires linked with pathogenic potency of arthritogenic Prevotella copri isolated from the gut of rheumatoid arthritis patients.</title>
        <authorList>
            <person name="Nii T."/>
            <person name="Maeda Y."/>
            <person name="Motooka D."/>
            <person name="Naito M."/>
            <person name="Matsumoto Y."/>
            <person name="Ogawa T."/>
            <person name="Oguro-Igashira E."/>
            <person name="Kishikawa T."/>
            <person name="Yamashita M."/>
            <person name="Koizumi S."/>
            <person name="Kurakawa T."/>
            <person name="Okumura R."/>
            <person name="Kayama H."/>
            <person name="Murakami M."/>
            <person name="Sakaguchi T."/>
            <person name="Das B."/>
            <person name="Nakamura S."/>
            <person name="Okada Y."/>
            <person name="Kumanogoh A."/>
            <person name="Takeda K."/>
        </authorList>
    </citation>
    <scope>NUCLEOTIDE SEQUENCE</scope>
    <source>
        <strain evidence="3">H012_8</strain>
    </source>
</reference>
<evidence type="ECO:0000313" key="4">
    <source>
        <dbReference type="Proteomes" id="UP001209168"/>
    </source>
</evidence>
<evidence type="ECO:0000256" key="1">
    <source>
        <dbReference type="SAM" id="SignalP"/>
    </source>
</evidence>
<sequence>MKRNKFIYLLAFSAVMLLGACSELSDKDYFKNIETTVNSDELVVVDMSSEEYLSKEPEYSSINELFKSHGIFTTLEQKNQLSTMLVVENSDFQAPTGKESEIDNAVKAHVSDIAVSPANLKTEGNNMRIMMWHGKYINVDLDDAARNEGKIAGHIMFGTSAVKKVVKTNSGYIYVLSSLLNIPKSIYDYITNLDDNYSILRDSILASGTKEFDKKNSKPIGVNDEGNTVYDSVFIYKNTHFLEKNFDLSSESLTATLLLTSNAVVEEAIADAKVRLQKWGLWDEWNAERQYNFEYTMRHWIMDAAFFDKKLTPETLQSKDEENDMLTSIFSKYWKTSVQQINPTPIELSNGIAYQVTKLHIPNNVLIWRLKEDFSIYEFCSAEQKESFFQMLNMQFKACTTAVAAWTPLQGVWPKHECRTLDLTVGDDASGDWQLVFTPCKRIFETYPTRMEMVKKDWLKSNLTVTGIEPFLIPPGKYTLSFGSKQNQNMEITFKVRVKGSTDVVAVSDPIILGSTTTFHYDRNPGKFIEGYDPSAENLSTNKKAGNYDTDGGTVISELEIPDVKGDGSPVEITVEIASPTWNGNTTMVFNHWCLRPTKDNY</sequence>
<dbReference type="InterPro" id="IPR036378">
    <property type="entry name" value="FAS1_dom_sf"/>
</dbReference>
<dbReference type="InterPro" id="IPR000782">
    <property type="entry name" value="FAS1_domain"/>
</dbReference>
<dbReference type="RefSeq" id="WP_264902119.1">
    <property type="nucleotide sequence ID" value="NZ_JAPDVH010000001.1"/>
</dbReference>
<dbReference type="AlphaFoldDB" id="A0AAW5UK69"/>
<dbReference type="SUPFAM" id="SSF82153">
    <property type="entry name" value="FAS1 domain"/>
    <property type="match status" value="1"/>
</dbReference>
<evidence type="ECO:0000313" key="3">
    <source>
        <dbReference type="EMBL" id="MCW4156566.1"/>
    </source>
</evidence>
<dbReference type="EMBL" id="JAPDVH010000001">
    <property type="protein sequence ID" value="MCW4156566.1"/>
    <property type="molecule type" value="Genomic_DNA"/>
</dbReference>
<feature type="domain" description="FAS1" evidence="2">
    <location>
        <begin position="46"/>
        <end position="180"/>
    </location>
</feature>
<proteinExistence type="predicted"/>
<feature type="signal peptide" evidence="1">
    <location>
        <begin position="1"/>
        <end position="20"/>
    </location>
</feature>
<dbReference type="PROSITE" id="PS51257">
    <property type="entry name" value="PROKAR_LIPOPROTEIN"/>
    <property type="match status" value="1"/>
</dbReference>
<dbReference type="Proteomes" id="UP001209168">
    <property type="component" value="Unassembled WGS sequence"/>
</dbReference>
<dbReference type="PROSITE" id="PS50213">
    <property type="entry name" value="FAS1"/>
    <property type="match status" value="1"/>
</dbReference>
<dbReference type="Gene3D" id="2.30.180.10">
    <property type="entry name" value="FAS1 domain"/>
    <property type="match status" value="1"/>
</dbReference>
<comment type="caution">
    <text evidence="3">The sequence shown here is derived from an EMBL/GenBank/DDBJ whole genome shotgun (WGS) entry which is preliminary data.</text>
</comment>
<protein>
    <recommendedName>
        <fullName evidence="2">FAS1 domain-containing protein</fullName>
    </recommendedName>
</protein>
<accession>A0AAW5UK69</accession>
<organism evidence="3 4">
    <name type="scientific">Segatella copri</name>
    <dbReference type="NCBI Taxonomy" id="165179"/>
    <lineage>
        <taxon>Bacteria</taxon>
        <taxon>Pseudomonadati</taxon>
        <taxon>Bacteroidota</taxon>
        <taxon>Bacteroidia</taxon>
        <taxon>Bacteroidales</taxon>
        <taxon>Prevotellaceae</taxon>
        <taxon>Segatella</taxon>
    </lineage>
</organism>
<keyword evidence="1" id="KW-0732">Signal</keyword>
<name>A0AAW5UK69_9BACT</name>